<dbReference type="AlphaFoldDB" id="A0A4P9XM40"/>
<feature type="signal peptide" evidence="1">
    <location>
        <begin position="1"/>
        <end position="15"/>
    </location>
</feature>
<dbReference type="SUPFAM" id="SSF56112">
    <property type="entry name" value="Protein kinase-like (PK-like)"/>
    <property type="match status" value="1"/>
</dbReference>
<reference evidence="3" key="1">
    <citation type="journal article" date="2018" name="Nat. Microbiol.">
        <title>Leveraging single-cell genomics to expand the fungal tree of life.</title>
        <authorList>
            <person name="Ahrendt S.R."/>
            <person name="Quandt C.A."/>
            <person name="Ciobanu D."/>
            <person name="Clum A."/>
            <person name="Salamov A."/>
            <person name="Andreopoulos B."/>
            <person name="Cheng J.F."/>
            <person name="Woyke T."/>
            <person name="Pelin A."/>
            <person name="Henrissat B."/>
            <person name="Reynolds N.K."/>
            <person name="Benny G.L."/>
            <person name="Smith M.E."/>
            <person name="James T.Y."/>
            <person name="Grigoriev I.V."/>
        </authorList>
    </citation>
    <scope>NUCLEOTIDE SEQUENCE [LARGE SCALE GENOMIC DNA]</scope>
    <source>
        <strain evidence="3">RSA 1356</strain>
    </source>
</reference>
<evidence type="ECO:0000313" key="3">
    <source>
        <dbReference type="Proteomes" id="UP000271241"/>
    </source>
</evidence>
<proteinExistence type="predicted"/>
<keyword evidence="3" id="KW-1185">Reference proteome</keyword>
<accession>A0A4P9XM40</accession>
<dbReference type="EMBL" id="KZ992797">
    <property type="protein sequence ID" value="RKP06902.1"/>
    <property type="molecule type" value="Genomic_DNA"/>
</dbReference>
<sequence>MAAAFLVLWSNDALAATLPDSTVTATTTAADPTALSQQPTPTRPSAFSQPARLLGAPHTVLLQQLVEDTGSAVPLLRPVPTHPPNFGRPAQFPVMTLAPSRPVYTTFATYKGQRCLLKCMKDGERSKAEKDALDAIHANSPEKYGFHASVKSAFVRILSKERAANGMHCVILERLNGISLRQFAGMLTFTQRDKILPGIFAQFIKVYAPPWLGARQYRTSDDTFRAADIIIARTVNNTPRVIITNFDSAQMAETAMRYSVGGTHGYRPPEDYSSKLVNQYARDSWMTGATIYASFAGAPPYGLGYDPSTKKAVVWTDDQMKGEMLKIRDTGVNSCKDIVFPNSARLLALMKMLMVPKFEMRSSITQISSDVLGSIAQSATVPSSMQGVWAKMKPHMNALSS</sequence>
<dbReference type="OrthoDB" id="4062651at2759"/>
<name>A0A4P9XM40_9FUNG</name>
<keyword evidence="1" id="KW-0732">Signal</keyword>
<evidence type="ECO:0000313" key="2">
    <source>
        <dbReference type="EMBL" id="RKP06902.1"/>
    </source>
</evidence>
<evidence type="ECO:0008006" key="4">
    <source>
        <dbReference type="Google" id="ProtNLM"/>
    </source>
</evidence>
<dbReference type="Proteomes" id="UP000271241">
    <property type="component" value="Unassembled WGS sequence"/>
</dbReference>
<protein>
    <recommendedName>
        <fullName evidence="4">Protein kinase domain-containing protein</fullName>
    </recommendedName>
</protein>
<organism evidence="2 3">
    <name type="scientific">Thamnocephalis sphaerospora</name>
    <dbReference type="NCBI Taxonomy" id="78915"/>
    <lineage>
        <taxon>Eukaryota</taxon>
        <taxon>Fungi</taxon>
        <taxon>Fungi incertae sedis</taxon>
        <taxon>Zoopagomycota</taxon>
        <taxon>Zoopagomycotina</taxon>
        <taxon>Zoopagomycetes</taxon>
        <taxon>Zoopagales</taxon>
        <taxon>Sigmoideomycetaceae</taxon>
        <taxon>Thamnocephalis</taxon>
    </lineage>
</organism>
<feature type="chain" id="PRO_5020237545" description="Protein kinase domain-containing protein" evidence="1">
    <location>
        <begin position="16"/>
        <end position="401"/>
    </location>
</feature>
<gene>
    <name evidence="2" type="ORF">THASP1DRAFT_24860</name>
</gene>
<dbReference type="InterPro" id="IPR011009">
    <property type="entry name" value="Kinase-like_dom_sf"/>
</dbReference>
<dbReference type="Gene3D" id="1.10.510.10">
    <property type="entry name" value="Transferase(Phosphotransferase) domain 1"/>
    <property type="match status" value="1"/>
</dbReference>
<evidence type="ECO:0000256" key="1">
    <source>
        <dbReference type="SAM" id="SignalP"/>
    </source>
</evidence>